<protein>
    <submittedName>
        <fullName evidence="1">Uncharacterized protein</fullName>
    </submittedName>
</protein>
<gene>
    <name evidence="1" type="ORF">ACCO45_006833</name>
</gene>
<evidence type="ECO:0000313" key="2">
    <source>
        <dbReference type="Proteomes" id="UP001638806"/>
    </source>
</evidence>
<name>A0ACC4DR03_PURLI</name>
<comment type="caution">
    <text evidence="1">The sequence shown here is derived from an EMBL/GenBank/DDBJ whole genome shotgun (WGS) entry which is preliminary data.</text>
</comment>
<dbReference type="Proteomes" id="UP001638806">
    <property type="component" value="Unassembled WGS sequence"/>
</dbReference>
<evidence type="ECO:0000313" key="1">
    <source>
        <dbReference type="EMBL" id="KAL3958671.1"/>
    </source>
</evidence>
<sequence>MHDNTWAAALYSAPSTPYSRCPADVTPGSLPDPPADGGLDPLTPPTWVGSGAHLVGQGHCEEEILDGSRDGTTLKSRYLDVFHRRNGARGGVSDRLDLNSLLLQRGAWPGLDQQYYVESESRHLYKYKEVGPSAILAAIPSCPHSLPLACLPRPVRLPTRPLLRPLRWLRRGRGRRGLILSGPASCAVHCGLPRLLSPPVSRPRREQAKGVYICVEPSAFVESARATLPLAHLILLRLRHLHRPLTALPCPVLPCALTAAASACLDGQQVLRDPAAHTANSQGPT</sequence>
<organism evidence="1 2">
    <name type="scientific">Purpureocillium lilacinum</name>
    <name type="common">Paecilomyces lilacinus</name>
    <dbReference type="NCBI Taxonomy" id="33203"/>
    <lineage>
        <taxon>Eukaryota</taxon>
        <taxon>Fungi</taxon>
        <taxon>Dikarya</taxon>
        <taxon>Ascomycota</taxon>
        <taxon>Pezizomycotina</taxon>
        <taxon>Sordariomycetes</taxon>
        <taxon>Hypocreomycetidae</taxon>
        <taxon>Hypocreales</taxon>
        <taxon>Ophiocordycipitaceae</taxon>
        <taxon>Purpureocillium</taxon>
    </lineage>
</organism>
<accession>A0ACC4DR03</accession>
<dbReference type="EMBL" id="JBGNUJ010000006">
    <property type="protein sequence ID" value="KAL3958671.1"/>
    <property type="molecule type" value="Genomic_DNA"/>
</dbReference>
<reference evidence="1" key="1">
    <citation type="submission" date="2024-12" db="EMBL/GenBank/DDBJ databases">
        <title>Comparative genomics and development of molecular markers within Purpureocillium lilacinum and among Purpureocillium species.</title>
        <authorList>
            <person name="Yeh Z.-Y."/>
            <person name="Ni N.-T."/>
            <person name="Lo P.-H."/>
            <person name="Mushyakhwo K."/>
            <person name="Lin C.-F."/>
            <person name="Nai Y.-S."/>
        </authorList>
    </citation>
    <scope>NUCLEOTIDE SEQUENCE</scope>
    <source>
        <strain evidence="1">NCHU-NPUST-175</strain>
    </source>
</reference>
<keyword evidence="2" id="KW-1185">Reference proteome</keyword>
<proteinExistence type="predicted"/>